<evidence type="ECO:0000313" key="6">
    <source>
        <dbReference type="EMBL" id="KAK5627756.1"/>
    </source>
</evidence>
<dbReference type="Pfam" id="PF25150">
    <property type="entry name" value="TPR_Trm732"/>
    <property type="match status" value="1"/>
</dbReference>
<feature type="domain" description="tRNA (32-2'-O)-methyltransferase regulator THADA-like TPR repeats region" evidence="4">
    <location>
        <begin position="256"/>
        <end position="560"/>
    </location>
</feature>
<dbReference type="InterPro" id="IPR016024">
    <property type="entry name" value="ARM-type_fold"/>
</dbReference>
<protein>
    <recommendedName>
        <fullName evidence="8">DUF2428 domain-containing protein</fullName>
    </recommendedName>
</protein>
<evidence type="ECO:0000256" key="2">
    <source>
        <dbReference type="ARBA" id="ARBA00022694"/>
    </source>
</evidence>
<evidence type="ECO:0000259" key="5">
    <source>
        <dbReference type="Pfam" id="PF25151"/>
    </source>
</evidence>
<proteinExistence type="inferred from homology"/>
<accession>A0AAN7Z7M9</accession>
<comment type="similarity">
    <text evidence="1">Belongs to the THADA family.</text>
</comment>
<keyword evidence="7" id="KW-1185">Reference proteome</keyword>
<dbReference type="PANTHER" id="PTHR14387:SF0">
    <property type="entry name" value="DUF2428 DOMAIN-CONTAINING PROTEIN"/>
    <property type="match status" value="1"/>
</dbReference>
<name>A0AAN7Z7M9_9PEZI</name>
<dbReference type="PANTHER" id="PTHR14387">
    <property type="entry name" value="THADA/DEATH RECEPTOR INTERACTING PROTEIN"/>
    <property type="match status" value="1"/>
</dbReference>
<keyword evidence="2" id="KW-0819">tRNA processing</keyword>
<reference evidence="6 7" key="1">
    <citation type="submission" date="2023-10" db="EMBL/GenBank/DDBJ databases">
        <title>Draft genome sequence of Xylaria bambusicola isolate GMP-LS, the root and basal stem rot pathogen of sugarcane in Indonesia.</title>
        <authorList>
            <person name="Selvaraj P."/>
            <person name="Muralishankar V."/>
            <person name="Muruganantham S."/>
            <person name="Sp S."/>
            <person name="Haryani S."/>
            <person name="Lau K.J.X."/>
            <person name="Naqvi N.I."/>
        </authorList>
    </citation>
    <scope>NUCLEOTIDE SEQUENCE [LARGE SCALE GENOMIC DNA]</scope>
    <source>
        <strain evidence="6">GMP-LS</strain>
    </source>
</reference>
<evidence type="ECO:0000259" key="4">
    <source>
        <dbReference type="Pfam" id="PF25150"/>
    </source>
</evidence>
<dbReference type="SUPFAM" id="SSF48371">
    <property type="entry name" value="ARM repeat"/>
    <property type="match status" value="2"/>
</dbReference>
<dbReference type="Pfam" id="PF25151">
    <property type="entry name" value="TPR_Trm732_C"/>
    <property type="match status" value="1"/>
</dbReference>
<dbReference type="Pfam" id="PF10350">
    <property type="entry name" value="DUF2428"/>
    <property type="match status" value="1"/>
</dbReference>
<feature type="domain" description="DUF2428" evidence="3">
    <location>
        <begin position="694"/>
        <end position="921"/>
    </location>
</feature>
<organism evidence="6 7">
    <name type="scientific">Xylaria bambusicola</name>
    <dbReference type="NCBI Taxonomy" id="326684"/>
    <lineage>
        <taxon>Eukaryota</taxon>
        <taxon>Fungi</taxon>
        <taxon>Dikarya</taxon>
        <taxon>Ascomycota</taxon>
        <taxon>Pezizomycotina</taxon>
        <taxon>Sordariomycetes</taxon>
        <taxon>Xylariomycetidae</taxon>
        <taxon>Xylariales</taxon>
        <taxon>Xylariaceae</taxon>
        <taxon>Xylaria</taxon>
    </lineage>
</organism>
<sequence>MDHSEKQLNRQDIPTDFLECFHKLYVAMGLDELPEIGGTSFNQKAAVVWLEQQPEDAQLSLAEVVFEELLSNAAQPKQSSGSACSKLCGFVDHCSKSTSSALRSFAFTEATGVKLFNYFIDWNEQDAHRSMRLVLDYLVISIIYNPDVEISKSIKTAILRNTVLVITLQASRPSTKSSMIALDHLLQKKAVYLGEVLHTYQHLCGDIHGATWDSFISRVFEWMEFQNVWTVAGKLLVTILTQLWYQDDESSRHHAKTWHKFILNGVKANREILESVKVYLFMPLFKADATSTLMYLNDLTSIQKITSNDSQGWDINAMIWVALLEAGKRTGVIGEPDHGVRNDVGVASQLPSHLLEGLLCHSAHEARASGLSILVASPSTTKPYALETLRLLQKHLPSFYEDVDTRIRYEVLGHSRNMIRRLHNSIDTLRKESSRVPKKTKYREPASKGTISVLETEQVNHDDSQVTNKKAGAIFSAEILRGHEEFIVWYARFLKGELVPTASYQRHITSLRAMNHFLKSSLAQRNEDPVICRPASLLIDSTWFRSVLDLFMDPYDDVRETAASLIMLLQPGGSMSGPRMRINGLHITPIEELQTFAEKANELALKTARADHCDGAARTQELLCRWSSDFGEALKVLETIFSSLETKLCVAESDLAAAVLQAPVHGDFASIRYIWNSLSGIEINLTSLEILEKFQDRAISFCQRIWQAVKYILCDDSPEGHLPEELQQIEGLDTKDLLSYSFRAVHESSNLMRTIAQNARYEKKSGYLAPSQRNFEDIGNLTFEELSNLRHRGAFSTVSQTFTACCQLVQTMPDHQSIGSDLLEKWYEGALNCIYSQGSTTRRSAGIPAIIVGILAAKTDSPSFRIIIEKLQEIGRQPAFVSETDGSNLSQVHALNCLRDIFKTSFLSQRAEAILDRLLAASRVESSIGSDNRWAIRNCGLLLLRSLIDNLFGTNETKLAMEAGWDGRTVRISYHKFEALPSLLVNLLELGKKSAGATIGTQTAEAVFPALDIIRRAGPPEGYIQKLCDIISWYLGSHIWHVREIAARTICSLLLTPSWLQSVAVLIGSSGQSSNKLHGALLTLRFLLERLVQVMPDQLSDKNMNTVYGMLIDLSTSSNCLDICTEVQAVYIDILNFMANTVKKRPNGPLETPTIDNSQQSTSNKPLALLNIRRGEAIVHEAIERSNDKGSDMLDRELEVSLATDTNVACAMLEAISRNESTETEAAYTRLVSTYFNVCFVTKAPEPRTAALEALSTLIDRILSSPMADKILIIVPPEETILALWADLHHNSINPALADAIIRISGPLLAISLIRAGRHVDESFAQRLASWAALVSDAGMADRTFDTRIAAVAAINSFSSIVEFPEETSETNIPGIQPAHLPWIVALYDALTDDDVEVREAAAEAASPLLGSPLVPAEAGARLLCWLGEHFRHEPNFLMHVAGRMVGHNFGSASFAATSAPTGDSTEASGVSWVSAKEQLTEAMRFDDALFVIEEHNQYIDEVREATRWTDVFLTSRSCGAREAFINASKALGEWTLDSLRTLIEIAQSESVVGGDGPLGWTSKPQVFAICARILLSASALAKLRNTHNGVDNGEQSEGQGDEGKLYTDVAEELNRFWQLGHSDQTRLHGLLLSMCGIGE</sequence>
<evidence type="ECO:0000259" key="3">
    <source>
        <dbReference type="Pfam" id="PF10350"/>
    </source>
</evidence>
<comment type="caution">
    <text evidence="6">The sequence shown here is derived from an EMBL/GenBank/DDBJ whole genome shotgun (WGS) entry which is preliminary data.</text>
</comment>
<dbReference type="EMBL" id="JAWHQM010000006">
    <property type="protein sequence ID" value="KAK5627756.1"/>
    <property type="molecule type" value="Genomic_DNA"/>
</dbReference>
<dbReference type="GO" id="GO:0030488">
    <property type="term" value="P:tRNA methylation"/>
    <property type="evidence" value="ECO:0007669"/>
    <property type="project" value="TreeGrafter"/>
</dbReference>
<evidence type="ECO:0000313" key="7">
    <source>
        <dbReference type="Proteomes" id="UP001305414"/>
    </source>
</evidence>
<dbReference type="GO" id="GO:0005829">
    <property type="term" value="C:cytosol"/>
    <property type="evidence" value="ECO:0007669"/>
    <property type="project" value="TreeGrafter"/>
</dbReference>
<gene>
    <name evidence="6" type="ORF">RRF57_003471</name>
</gene>
<dbReference type="Proteomes" id="UP001305414">
    <property type="component" value="Unassembled WGS sequence"/>
</dbReference>
<evidence type="ECO:0008006" key="8">
    <source>
        <dbReference type="Google" id="ProtNLM"/>
    </source>
</evidence>
<dbReference type="InterPro" id="IPR056842">
    <property type="entry name" value="THADA-like_TPR_C"/>
</dbReference>
<dbReference type="InterPro" id="IPR056843">
    <property type="entry name" value="THADA-like_TPR"/>
</dbReference>
<dbReference type="InterPro" id="IPR051954">
    <property type="entry name" value="tRNA_methyltransferase_THADA"/>
</dbReference>
<dbReference type="Pfam" id="PF26523">
    <property type="entry name" value="Trm732_C"/>
    <property type="match status" value="1"/>
</dbReference>
<feature type="domain" description="tRNA (32-2'-O)-methyltransferase regulator THADA-like C-terminal TPR repeats region" evidence="5">
    <location>
        <begin position="937"/>
        <end position="1087"/>
    </location>
</feature>
<dbReference type="InterPro" id="IPR019442">
    <property type="entry name" value="THADA/TRM732_DUF2428"/>
</dbReference>
<evidence type="ECO:0000256" key="1">
    <source>
        <dbReference type="ARBA" id="ARBA00010409"/>
    </source>
</evidence>